<keyword evidence="4 14" id="KW-0479">Metal-binding</keyword>
<dbReference type="PROSITE" id="PS52037">
    <property type="entry name" value="ZF_RG_C"/>
    <property type="match status" value="1"/>
</dbReference>
<dbReference type="HAMAP" id="MF_01125">
    <property type="entry name" value="Reverse_gyrase"/>
    <property type="match status" value="1"/>
</dbReference>
<keyword evidence="11 14" id="KW-0413">Isomerase</keyword>
<comment type="domain">
    <text evidence="14">Introduction of positive supercoils requires the cooperation of both domains. The helicase-like domain probably does not directly unwind DNA, but more likely acts by driving ATP-dependent conformational changes within the whole enzyme. A beta hairpin in the 'latch' region of the N-terminal domain plays a regulatory role in the enzyme, repressing topoisomerase activity in the absence of ATP and preventing the enzyme from acting as an ATP-independent relaxing enzyme; it also helps to coordinate nucleotide hydrolysis by the ATPase domain with the supercoiling activity of the topoisomerase domain.</text>
</comment>
<dbReference type="Gene3D" id="2.60.510.20">
    <property type="match status" value="1"/>
</dbReference>
<dbReference type="GO" id="GO:0016887">
    <property type="term" value="F:ATP hydrolysis activity"/>
    <property type="evidence" value="ECO:0007669"/>
    <property type="project" value="RHEA"/>
</dbReference>
<dbReference type="Gene3D" id="3.40.50.300">
    <property type="entry name" value="P-loop containing nucleotide triphosphate hydrolases"/>
    <property type="match status" value="3"/>
</dbReference>
<dbReference type="InterPro" id="IPR003593">
    <property type="entry name" value="AAA+_ATPase"/>
</dbReference>
<comment type="similarity">
    <text evidence="14">In the C-terminal section; belongs to the type IA topoisomerase family.</text>
</comment>
<evidence type="ECO:0000256" key="7">
    <source>
        <dbReference type="ARBA" id="ARBA00022833"/>
    </source>
</evidence>
<dbReference type="Pfam" id="PF01751">
    <property type="entry name" value="Toprim"/>
    <property type="match status" value="1"/>
</dbReference>
<dbReference type="InterPro" id="IPR011545">
    <property type="entry name" value="DEAD/DEAH_box_helicase_dom"/>
</dbReference>
<evidence type="ECO:0000256" key="3">
    <source>
        <dbReference type="ARBA" id="ARBA00022490"/>
    </source>
</evidence>
<dbReference type="GO" id="GO:0008094">
    <property type="term" value="F:ATP-dependent activity, acting on DNA"/>
    <property type="evidence" value="ECO:0007669"/>
    <property type="project" value="UniProtKB-UniRule"/>
</dbReference>
<dbReference type="InterPro" id="IPR040569">
    <property type="entry name" value="Znf_Rg"/>
</dbReference>
<dbReference type="GO" id="GO:0160097">
    <property type="term" value="F:reverse gyrase activity"/>
    <property type="evidence" value="ECO:0007669"/>
    <property type="project" value="UniProtKB-UniRule"/>
</dbReference>
<reference evidence="20 21" key="1">
    <citation type="journal article" date="2019" name="ISME J.">
        <title>Isolation and characterization of a thermophilic sulfur- and iron-reducing thaumarchaeote from a terrestrial acidic hot spring.</title>
        <authorList>
            <person name="Kato S."/>
            <person name="Itoh T."/>
            <person name="Yuki M."/>
            <person name="Nagamori M."/>
            <person name="Ohnishi M."/>
            <person name="Uematsu K."/>
            <person name="Suzuki K."/>
            <person name="Takashina T."/>
            <person name="Ohkuma M."/>
        </authorList>
    </citation>
    <scope>NUCLEOTIDE SEQUENCE [LARGE SCALE GENOMIC DNA]</scope>
    <source>
        <strain evidence="20 21">NAS-02</strain>
    </source>
</reference>
<evidence type="ECO:0000256" key="15">
    <source>
        <dbReference type="RuleBase" id="RU004026"/>
    </source>
</evidence>
<sequence>MELGAEELGAEVDEVGRRALYLELCPNCGSHISDVRLEAGLPCAQCYPSPSTAVLKEENLAKRIKKVASELSSAHSLRKYGRTFRTISRIESFNRFFKKAAGYDLWAVQRTWASRALLGQSFAIVSPTGTGKTVFGLVLALYHVARIRKTLKRGEKAYLIFPSSFLVQQSQEKLESFAAKLGIDVRIMAYSGGDRGEFLGRLESGDFDILLTTNQYLSRNFESIAKNQFGLVFVDDVDAILRASRNIDRVLMLIGFTQNDVGAAYELVKLKREYARALSSKDEDATKELLIKIGELSKRVQRSRRNAKGILLLSSATARPKGTRIRLFRELLGFEIGRQSEMLRNIADVYTKPDESMEDAIVEYVRKLGPGGLIFVPTDRGLSYAAQLSERLVAAGIRAASTASREKSLLDRFSRGEYDVLVGVASYYGKLVRGLDLPSRIRYTIFAGVPRFRYRIDETTYNPVQLLQMLTEVRRVIQRGRGAAELDRVTNALSRYLRMMPWPAIKRTIDEINAGTAPDRGFPRYLRRAAELAAKYYSNDEVLQRISEGGRIVVRTEGEVKYLLIPDVLSYLQASGRASRLFAGGISRGLALTLVDDDQLMRALERQGRTRYDLEWKNLSEVDLGSIMSEVDRDRDLIRSLLEGRIPPTMKSPMKSTLLLVESPTKARTIASFFGRPAVRLVGGRFRVYEVTTGRFLLSVAATRGHLFDLITDGTPPTPDDSTNFHGVLSVSGSRFVPVYGPIKRCQKCGATFIGGDRCPKCGSRRILSSRSVVDAITSIAPEYDLVLLGTDPDAEGEKISWDLYNLLHGLVPEVRRVEFHEVTRWALEQALESPREVNERLVEAQLVRRVEDRWIGFELSERLRAELAGRIRDRFGLSAGRVQTPVLGWIVRRADEYMHSWRKMLVIVIKENMSIVVREDEANLEEVKRAVDSEGVKVVEVRSEDREINPQPPFTTDSLLAEATRYLRASADYVMRLAQDLFEAGLITYHRTDSTYVSDKGLSIAKEYISDNLDSSLYHPRKWGSPGTHECIRPTRPLDLTGLSEALKFSSIAARLTDAHMGLYSLIFNRFIASQMAPAKAEWRAVTLELGPTRKVLEGIAGYRERGFTMVHQPRLPEAPPFNPGETIKISFSVVKYGPTVYLYRQSDIISMMRERGIGRPSTYAKILQTLLERRYAYVGPGGGLTPSKKGVMVYEHLASKFPNIISEERTRQLEEKMDHVERGEADYQSLLRELYAEISSLPR</sequence>
<proteinExistence type="inferred from homology"/>
<dbReference type="InterPro" id="IPR023405">
    <property type="entry name" value="Topo_IA_core_domain"/>
</dbReference>
<dbReference type="PROSITE" id="PS52039">
    <property type="entry name" value="TOPO_IA_2"/>
    <property type="match status" value="1"/>
</dbReference>
<evidence type="ECO:0000313" key="21">
    <source>
        <dbReference type="Proteomes" id="UP000509448"/>
    </source>
</evidence>
<keyword evidence="6 14" id="KW-0863">Zinc-finger</keyword>
<keyword evidence="8 14" id="KW-0067">ATP-binding</keyword>
<dbReference type="NCBIfam" id="TIGR01054">
    <property type="entry name" value="rgy"/>
    <property type="match status" value="1"/>
</dbReference>
<dbReference type="InterPro" id="IPR003602">
    <property type="entry name" value="Topo_IA_DNA-bd_dom"/>
</dbReference>
<keyword evidence="7 14" id="KW-0862">Zinc</keyword>
<dbReference type="GO" id="GO:0003677">
    <property type="term" value="F:DNA binding"/>
    <property type="evidence" value="ECO:0007669"/>
    <property type="project" value="UniProtKB-UniRule"/>
</dbReference>
<dbReference type="InterPro" id="IPR005736">
    <property type="entry name" value="Reverse_gyrase"/>
</dbReference>
<feature type="domain" description="Toprim" evidence="16">
    <location>
        <begin position="656"/>
        <end position="823"/>
    </location>
</feature>
<dbReference type="PROSITE" id="PS52036">
    <property type="entry name" value="ZF_RG_N"/>
    <property type="match status" value="1"/>
</dbReference>
<evidence type="ECO:0000256" key="11">
    <source>
        <dbReference type="ARBA" id="ARBA00023235"/>
    </source>
</evidence>
<dbReference type="RefSeq" id="WP_174447796.1">
    <property type="nucleotide sequence ID" value="NZ_AP018732.1"/>
</dbReference>
<name>A0A4P2VAE5_9ARCH</name>
<comment type="subcellular location">
    <subcellularLocation>
        <location evidence="1 14">Cytoplasm</location>
    </subcellularLocation>
</comment>
<organism evidence="20 21">
    <name type="scientific">Conexivisphaera calida</name>
    <dbReference type="NCBI Taxonomy" id="1874277"/>
    <lineage>
        <taxon>Archaea</taxon>
        <taxon>Nitrososphaerota</taxon>
        <taxon>Conexivisphaeria</taxon>
        <taxon>Conexivisphaerales</taxon>
        <taxon>Conexivisphaeraceae</taxon>
        <taxon>Conexivisphaera</taxon>
    </lineage>
</organism>
<dbReference type="CDD" id="cd17924">
    <property type="entry name" value="DDXDc_reverse_gyrase"/>
    <property type="match status" value="1"/>
</dbReference>
<dbReference type="Pfam" id="PF01131">
    <property type="entry name" value="Topoisom_bac"/>
    <property type="match status" value="1"/>
</dbReference>
<dbReference type="SUPFAM" id="SSF56712">
    <property type="entry name" value="Prokaryotic type I DNA topoisomerase"/>
    <property type="match status" value="1"/>
</dbReference>
<dbReference type="SUPFAM" id="SSF52540">
    <property type="entry name" value="P-loop containing nucleoside triphosphate hydrolases"/>
    <property type="match status" value="2"/>
</dbReference>
<comment type="catalytic activity">
    <reaction evidence="13 14 15">
        <text>ATP + H2O = ADP + phosphate + H(+)</text>
        <dbReference type="Rhea" id="RHEA:13065"/>
        <dbReference type="ChEBI" id="CHEBI:15377"/>
        <dbReference type="ChEBI" id="CHEBI:15378"/>
        <dbReference type="ChEBI" id="CHEBI:30616"/>
        <dbReference type="ChEBI" id="CHEBI:43474"/>
        <dbReference type="ChEBI" id="CHEBI:456216"/>
    </reaction>
</comment>
<keyword evidence="5 14" id="KW-0547">Nucleotide-binding</keyword>
<evidence type="ECO:0000256" key="6">
    <source>
        <dbReference type="ARBA" id="ARBA00022771"/>
    </source>
</evidence>
<protein>
    <recommendedName>
        <fullName evidence="14 15">Reverse gyrase</fullName>
        <ecNumber evidence="14">5.6.2.-</ecNumber>
    </recommendedName>
</protein>
<dbReference type="InterPro" id="IPR013824">
    <property type="entry name" value="Topo_IA_cen_sub1"/>
</dbReference>
<dbReference type="InterPro" id="IPR013826">
    <property type="entry name" value="Topo_IA_cen_sub3"/>
</dbReference>
<dbReference type="InterPro" id="IPR014001">
    <property type="entry name" value="Helicase_ATP-bd"/>
</dbReference>
<keyword evidence="3 14" id="KW-0963">Cytoplasm</keyword>
<comment type="miscellaneous">
    <text evidence="14">This enzyme is the only unique feature of hyperthermophilic bacteria/archaea known and seems to be essential for adaptation to life at high temperatures. It may play a role in stabilization of DNA at high temperatures.</text>
</comment>
<comment type="function">
    <text evidence="14">Modifies the topological state of DNA by introducing positive supercoils in an ATP-dependent process, increasing the linking number in steps of +1. Binds to single-stranded DNA, transiently cleaves and then rejoins the ends, introducing a positive supercoil in the process. The scissile phosphodiester is attacked by the catalytic tyrosine of the enzyme, resulting in the formation of a DNA-(5'-phosphotyrosyl)-enzyme intermediate. Probably involved in rewinding DNA strands in regions of the chromosome that have opened up to allow replication, transcription, DNA repair and/or for DNA protection.</text>
</comment>
<dbReference type="GO" id="GO:0005524">
    <property type="term" value="F:ATP binding"/>
    <property type="evidence" value="ECO:0007669"/>
    <property type="project" value="UniProtKB-UniRule"/>
</dbReference>
<keyword evidence="14" id="KW-0378">Hydrolase</keyword>
<dbReference type="GeneID" id="55583853"/>
<keyword evidence="21" id="KW-1185">Reference proteome</keyword>
<dbReference type="CDD" id="cd00186">
    <property type="entry name" value="TOP1Ac"/>
    <property type="match status" value="1"/>
</dbReference>
<dbReference type="Gene3D" id="1.10.290.10">
    <property type="entry name" value="Topoisomerase I, domain 4"/>
    <property type="match status" value="1"/>
</dbReference>
<evidence type="ECO:0000313" key="20">
    <source>
        <dbReference type="EMBL" id="BBE41449.1"/>
    </source>
</evidence>
<feature type="region of interest" description="Topoisomerase I" evidence="14">
    <location>
        <begin position="652"/>
        <end position="1245"/>
    </location>
</feature>
<dbReference type="SMART" id="SM00382">
    <property type="entry name" value="AAA"/>
    <property type="match status" value="1"/>
</dbReference>
<dbReference type="InterPro" id="IPR003601">
    <property type="entry name" value="Topo_IA_2"/>
</dbReference>
<evidence type="ECO:0000256" key="4">
    <source>
        <dbReference type="ARBA" id="ARBA00022723"/>
    </source>
</evidence>
<dbReference type="Gene3D" id="3.40.50.140">
    <property type="match status" value="1"/>
</dbReference>
<dbReference type="SMART" id="SM00436">
    <property type="entry name" value="TOP1Bc"/>
    <property type="match status" value="1"/>
</dbReference>
<dbReference type="SMART" id="SM00493">
    <property type="entry name" value="TOPRIM"/>
    <property type="match status" value="1"/>
</dbReference>
<evidence type="ECO:0000256" key="8">
    <source>
        <dbReference type="ARBA" id="ARBA00022840"/>
    </source>
</evidence>
<dbReference type="Pfam" id="PF00270">
    <property type="entry name" value="DEAD"/>
    <property type="match status" value="1"/>
</dbReference>
<feature type="active site" description="O-(5'-phospho-DNA)-tyrosine intermediate" evidence="14">
    <location>
        <position position="990"/>
    </location>
</feature>
<dbReference type="OrthoDB" id="30963at2157"/>
<evidence type="ECO:0000259" key="19">
    <source>
        <dbReference type="PROSITE" id="PS52039"/>
    </source>
</evidence>
<keyword evidence="9 14" id="KW-0799">Topoisomerase</keyword>
<dbReference type="Proteomes" id="UP000509448">
    <property type="component" value="Chromosome"/>
</dbReference>
<dbReference type="PROSITE" id="PS50880">
    <property type="entry name" value="TOPRIM"/>
    <property type="match status" value="1"/>
</dbReference>
<dbReference type="GO" id="GO:0005737">
    <property type="term" value="C:cytoplasm"/>
    <property type="evidence" value="ECO:0007669"/>
    <property type="project" value="UniProtKB-SubCell"/>
</dbReference>
<evidence type="ECO:0000259" key="17">
    <source>
        <dbReference type="PROSITE" id="PS51192"/>
    </source>
</evidence>
<evidence type="ECO:0000256" key="10">
    <source>
        <dbReference type="ARBA" id="ARBA00023125"/>
    </source>
</evidence>
<keyword evidence="10 14" id="KW-0238">DNA-binding</keyword>
<dbReference type="GO" id="GO:0006265">
    <property type="term" value="P:DNA topological change"/>
    <property type="evidence" value="ECO:0007669"/>
    <property type="project" value="UniProtKB-UniRule"/>
</dbReference>
<accession>A0A4P2VAE5</accession>
<dbReference type="Gene3D" id="1.10.460.10">
    <property type="entry name" value="Topoisomerase I, domain 2"/>
    <property type="match status" value="1"/>
</dbReference>
<dbReference type="KEGG" id="ccai:NAS2_0035"/>
<dbReference type="PANTHER" id="PTHR43505:SF1">
    <property type="entry name" value="REVERSE GYRASE"/>
    <property type="match status" value="1"/>
</dbReference>
<evidence type="ECO:0000256" key="14">
    <source>
        <dbReference type="HAMAP-Rule" id="MF_01125"/>
    </source>
</evidence>
<evidence type="ECO:0000256" key="2">
    <source>
        <dbReference type="ARBA" id="ARBA00011245"/>
    </source>
</evidence>
<comment type="subunit">
    <text evidence="2 14">Monomer.</text>
</comment>
<dbReference type="SMART" id="SM00487">
    <property type="entry name" value="DEXDc"/>
    <property type="match status" value="1"/>
</dbReference>
<dbReference type="EMBL" id="AP018732">
    <property type="protein sequence ID" value="BBE41449.1"/>
    <property type="molecule type" value="Genomic_DNA"/>
</dbReference>
<gene>
    <name evidence="14" type="primary">rgy</name>
    <name evidence="20" type="ORF">NAS2_0035</name>
</gene>
<evidence type="ECO:0000256" key="9">
    <source>
        <dbReference type="ARBA" id="ARBA00023029"/>
    </source>
</evidence>
<comment type="similarity">
    <text evidence="12 14">In the N-terminal section; belongs to the DEAD box helicase family. DDVD subfamily.</text>
</comment>
<dbReference type="EC" id="5.6.2.-" evidence="14"/>
<dbReference type="SMART" id="SM00437">
    <property type="entry name" value="TOP1Ac"/>
    <property type="match status" value="1"/>
</dbReference>
<comment type="function">
    <text evidence="15">Modifies the topological state of DNA by introducing positive supercoils in an ATP-dependent process, increasing the linking number in steps of +1. Binds to single-stranded DNA, transiently cleaves and then rejoins the ends, introducing a positive supercoil in the process. The scissile phosphodiester is attacked by the catalytic tyrosine of the enzyme, resulting in the formation of a DNA-(5'-phosphotyrosyl)-enzyme intermediate. Involved in rewinding DNA strands in regions of the chromosome that have opened up to allow replication, transcription, DNA repair and/or for DNA protection.</text>
</comment>
<evidence type="ECO:0000256" key="5">
    <source>
        <dbReference type="ARBA" id="ARBA00022741"/>
    </source>
</evidence>
<dbReference type="GO" id="GO:0006260">
    <property type="term" value="P:DNA replication"/>
    <property type="evidence" value="ECO:0007669"/>
    <property type="project" value="UniProtKB-UniRule"/>
</dbReference>
<feature type="domain" description="Helicase ATP-binding" evidence="17">
    <location>
        <begin position="113"/>
        <end position="336"/>
    </location>
</feature>
<dbReference type="AlphaFoldDB" id="A0A4P2VAE5"/>
<evidence type="ECO:0000256" key="1">
    <source>
        <dbReference type="ARBA" id="ARBA00004496"/>
    </source>
</evidence>
<feature type="domain" description="RG N-terminal-type" evidence="18">
    <location>
        <begin position="15"/>
        <end position="53"/>
    </location>
</feature>
<dbReference type="InterPro" id="IPR013497">
    <property type="entry name" value="Topo_IA_cen"/>
</dbReference>
<comment type="cofactor">
    <cofactor evidence="14">
        <name>Zn(2+)</name>
        <dbReference type="ChEBI" id="CHEBI:29105"/>
    </cofactor>
    <text evidence="14">Binds 1 or 2 zinc ions per subunit.</text>
</comment>
<dbReference type="PANTHER" id="PTHR43505">
    <property type="entry name" value="REVERSE GYRASE"/>
    <property type="match status" value="1"/>
</dbReference>
<feature type="binding site" evidence="14">
    <location>
        <position position="109"/>
    </location>
    <ligand>
        <name>ATP</name>
        <dbReference type="ChEBI" id="CHEBI:30616"/>
    </ligand>
</feature>
<feature type="domain" description="Topo IA-type catalytic" evidence="19">
    <location>
        <begin position="839"/>
        <end position="1244"/>
    </location>
</feature>
<evidence type="ECO:0000256" key="13">
    <source>
        <dbReference type="ARBA" id="ARBA00049360"/>
    </source>
</evidence>
<dbReference type="InterPro" id="IPR027417">
    <property type="entry name" value="P-loop_NTPase"/>
</dbReference>
<evidence type="ECO:0000259" key="16">
    <source>
        <dbReference type="PROSITE" id="PS50880"/>
    </source>
</evidence>
<dbReference type="Pfam" id="PF17915">
    <property type="entry name" value="zf_Rg"/>
    <property type="match status" value="1"/>
</dbReference>
<dbReference type="CDD" id="cd18798">
    <property type="entry name" value="SF2_C_reverse_gyrase"/>
    <property type="match status" value="1"/>
</dbReference>
<dbReference type="PROSITE" id="PS51192">
    <property type="entry name" value="HELICASE_ATP_BIND_1"/>
    <property type="match status" value="1"/>
</dbReference>
<evidence type="ECO:0000259" key="18">
    <source>
        <dbReference type="PROSITE" id="PS52036"/>
    </source>
</evidence>
<dbReference type="GO" id="GO:0008270">
    <property type="term" value="F:zinc ion binding"/>
    <property type="evidence" value="ECO:0007669"/>
    <property type="project" value="UniProtKB-UniRule"/>
</dbReference>
<evidence type="ECO:0000256" key="12">
    <source>
        <dbReference type="ARBA" id="ARBA00043976"/>
    </source>
</evidence>
<dbReference type="PRINTS" id="PR00417">
    <property type="entry name" value="PRTPISMRASEI"/>
</dbReference>
<dbReference type="InterPro" id="IPR006171">
    <property type="entry name" value="TOPRIM_dom"/>
</dbReference>